<dbReference type="KEGG" id="sbal:HUE88_03200"/>
<evidence type="ECO:0000256" key="1">
    <source>
        <dbReference type="SAM" id="Phobius"/>
    </source>
</evidence>
<keyword evidence="1" id="KW-1133">Transmembrane helix</keyword>
<reference evidence="2 3" key="1">
    <citation type="submission" date="2020-05" db="EMBL/GenBank/DDBJ databases">
        <title>Sulfurimonas marisnigri, sp. nov., and Sulfurimonas baltica, sp. nov., manganese oxide reducing chemolithoautotrophs of the class Epsilonproteobacteria isolated from the pelagic redoxclines of the Black and Baltic Seas and emended description of the genus Sulfurimonas.</title>
        <authorList>
            <person name="Henkel J.V."/>
            <person name="Laudan C."/>
            <person name="Werner J."/>
            <person name="Neu T."/>
            <person name="Plewe S."/>
            <person name="Sproer C."/>
            <person name="Bunk B."/>
            <person name="Schulz-Vogt H.N."/>
        </authorList>
    </citation>
    <scope>NUCLEOTIDE SEQUENCE [LARGE SCALE GENOMIC DNA]</scope>
    <source>
        <strain evidence="2 3">GD2</strain>
    </source>
</reference>
<name>A0A7S7RNR4_9BACT</name>
<protein>
    <submittedName>
        <fullName evidence="2">Uncharacterized protein</fullName>
    </submittedName>
</protein>
<feature type="transmembrane region" description="Helical" evidence="1">
    <location>
        <begin position="50"/>
        <end position="67"/>
    </location>
</feature>
<keyword evidence="1" id="KW-0472">Membrane</keyword>
<dbReference type="AlphaFoldDB" id="A0A7S7RNR4"/>
<keyword evidence="3" id="KW-1185">Reference proteome</keyword>
<feature type="transmembrane region" description="Helical" evidence="1">
    <location>
        <begin position="7"/>
        <end position="30"/>
    </location>
</feature>
<accession>A0A7S7RNR4</accession>
<evidence type="ECO:0000313" key="2">
    <source>
        <dbReference type="EMBL" id="QOY52710.1"/>
    </source>
</evidence>
<dbReference type="RefSeq" id="WP_194370994.1">
    <property type="nucleotide sequence ID" value="NZ_CP054492.1"/>
</dbReference>
<gene>
    <name evidence="2" type="ORF">HUE88_03200</name>
</gene>
<feature type="transmembrane region" description="Helical" evidence="1">
    <location>
        <begin position="74"/>
        <end position="96"/>
    </location>
</feature>
<sequence length="147" mass="17194">MSKVIQALLTGMFFTFFLDFFIFLGIKLNYIDFYEIDLYYNILFADNQNIYIFLILSVITGFIVIYVNNNKISVAVLGSLFVLSLLTLFEPVGYALGEALFMKKNSTLKDKKFTFYGDIYYEGRTEITFYDHELKKTILLNKKDLIK</sequence>
<dbReference type="EMBL" id="CP054492">
    <property type="protein sequence ID" value="QOY52710.1"/>
    <property type="molecule type" value="Genomic_DNA"/>
</dbReference>
<dbReference type="Proteomes" id="UP000593994">
    <property type="component" value="Chromosome"/>
</dbReference>
<evidence type="ECO:0000313" key="3">
    <source>
        <dbReference type="Proteomes" id="UP000593994"/>
    </source>
</evidence>
<keyword evidence="1" id="KW-0812">Transmembrane</keyword>
<organism evidence="2 3">
    <name type="scientific">Candidatus Sulfurimonas baltica</name>
    <dbReference type="NCBI Taxonomy" id="2740404"/>
    <lineage>
        <taxon>Bacteria</taxon>
        <taxon>Pseudomonadati</taxon>
        <taxon>Campylobacterota</taxon>
        <taxon>Epsilonproteobacteria</taxon>
        <taxon>Campylobacterales</taxon>
        <taxon>Sulfurimonadaceae</taxon>
        <taxon>Sulfurimonas</taxon>
    </lineage>
</organism>
<proteinExistence type="predicted"/>